<dbReference type="PANTHER" id="PTHR11748">
    <property type="entry name" value="D-LACTATE DEHYDROGENASE"/>
    <property type="match status" value="1"/>
</dbReference>
<dbReference type="GO" id="GO:0008720">
    <property type="term" value="F:D-lactate dehydrogenase (NAD+) activity"/>
    <property type="evidence" value="ECO:0007669"/>
    <property type="project" value="TreeGrafter"/>
</dbReference>
<evidence type="ECO:0000313" key="10">
    <source>
        <dbReference type="EMBL" id="TXB68403.1"/>
    </source>
</evidence>
<dbReference type="GO" id="GO:1903457">
    <property type="term" value="P:lactate catabolic process"/>
    <property type="evidence" value="ECO:0007669"/>
    <property type="project" value="TreeGrafter"/>
</dbReference>
<dbReference type="InterPro" id="IPR016169">
    <property type="entry name" value="FAD-bd_PCMH_sub2"/>
</dbReference>
<dbReference type="Gene3D" id="3.30.70.2190">
    <property type="match status" value="1"/>
</dbReference>
<evidence type="ECO:0000256" key="5">
    <source>
        <dbReference type="ARBA" id="ARBA00023002"/>
    </source>
</evidence>
<evidence type="ECO:0000256" key="7">
    <source>
        <dbReference type="ARBA" id="ARBA00023014"/>
    </source>
</evidence>
<keyword evidence="4" id="KW-0274">FAD</keyword>
<keyword evidence="5" id="KW-0560">Oxidoreductase</keyword>
<dbReference type="InterPro" id="IPR004113">
    <property type="entry name" value="FAD-bd_oxidored_4_C"/>
</dbReference>
<dbReference type="Gene3D" id="1.10.45.10">
    <property type="entry name" value="Vanillyl-alcohol Oxidase, Chain A, domain 4"/>
    <property type="match status" value="1"/>
</dbReference>
<comment type="caution">
    <text evidence="10">The sequence shown here is derived from an EMBL/GenBank/DDBJ whole genome shotgun (WGS) entry which is preliminary data.</text>
</comment>
<dbReference type="InterPro" id="IPR006094">
    <property type="entry name" value="Oxid_FAD_bind_N"/>
</dbReference>
<dbReference type="RefSeq" id="WP_147165982.1">
    <property type="nucleotide sequence ID" value="NZ_VOOR01000004.1"/>
</dbReference>
<protein>
    <submittedName>
        <fullName evidence="10">FAD-binding protein</fullName>
    </submittedName>
</protein>
<dbReference type="PROSITE" id="PS51379">
    <property type="entry name" value="4FE4S_FER_2"/>
    <property type="match status" value="1"/>
</dbReference>
<name>A0A5C6S1Y4_9BACT</name>
<keyword evidence="2" id="KW-0285">Flavoprotein</keyword>
<dbReference type="InterPro" id="IPR016171">
    <property type="entry name" value="Vanillyl_alc_oxidase_C-sub2"/>
</dbReference>
<dbReference type="Gene3D" id="3.30.70.2740">
    <property type="match status" value="1"/>
</dbReference>
<evidence type="ECO:0000256" key="3">
    <source>
        <dbReference type="ARBA" id="ARBA00022723"/>
    </source>
</evidence>
<dbReference type="InterPro" id="IPR016166">
    <property type="entry name" value="FAD-bd_PCMH"/>
</dbReference>
<dbReference type="SUPFAM" id="SSF56176">
    <property type="entry name" value="FAD-binding/transporter-associated domain-like"/>
    <property type="match status" value="1"/>
</dbReference>
<dbReference type="GO" id="GO:0004458">
    <property type="term" value="F:D-lactate dehydrogenase (cytochrome) activity"/>
    <property type="evidence" value="ECO:0007669"/>
    <property type="project" value="TreeGrafter"/>
</dbReference>
<comment type="cofactor">
    <cofactor evidence="1">
        <name>FAD</name>
        <dbReference type="ChEBI" id="CHEBI:57692"/>
    </cofactor>
</comment>
<evidence type="ECO:0000256" key="2">
    <source>
        <dbReference type="ARBA" id="ARBA00022630"/>
    </source>
</evidence>
<dbReference type="Pfam" id="PF13534">
    <property type="entry name" value="Fer4_17"/>
    <property type="match status" value="1"/>
</dbReference>
<evidence type="ECO:0000256" key="6">
    <source>
        <dbReference type="ARBA" id="ARBA00023004"/>
    </source>
</evidence>
<dbReference type="InterPro" id="IPR017900">
    <property type="entry name" value="4Fe4S_Fe_S_CS"/>
</dbReference>
<dbReference type="SUPFAM" id="SSF55103">
    <property type="entry name" value="FAD-linked oxidases, C-terminal domain"/>
    <property type="match status" value="1"/>
</dbReference>
<proteinExistence type="predicted"/>
<dbReference type="Proteomes" id="UP000321580">
    <property type="component" value="Unassembled WGS sequence"/>
</dbReference>
<keyword evidence="6" id="KW-0408">Iron</keyword>
<dbReference type="AlphaFoldDB" id="A0A5C6S1Y4"/>
<dbReference type="InterPro" id="IPR016164">
    <property type="entry name" value="FAD-linked_Oxase-like_C"/>
</dbReference>
<dbReference type="PANTHER" id="PTHR11748:SF119">
    <property type="entry name" value="D-2-HYDROXYGLUTARATE DEHYDROGENASE"/>
    <property type="match status" value="1"/>
</dbReference>
<dbReference type="GO" id="GO:0071949">
    <property type="term" value="F:FAD binding"/>
    <property type="evidence" value="ECO:0007669"/>
    <property type="project" value="InterPro"/>
</dbReference>
<keyword evidence="7" id="KW-0411">Iron-sulfur</keyword>
<dbReference type="SUPFAM" id="SSF46548">
    <property type="entry name" value="alpha-helical ferredoxin"/>
    <property type="match status" value="1"/>
</dbReference>
<keyword evidence="11" id="KW-1185">Reference proteome</keyword>
<sequence>MTEQLQQLRAQLEGELYFDNLMRHLYATDASVYRELPLAVALPKNAKDIQKLIAFANTHQTALIPRAAGTSLAGQCVGHGIVVDVSKYMNRILEVNPEEGWVKVEPGVIRDELNHHLKPYGLFFGPNTSTANRAMIGGMVGNNSCGTTSIVYGSTRDHVLELETLLSDGTPATFGAVDEEGFRQKLAQPGLEGDLYRHLQATLSVPERQAAIREAFPKATIDRRNTGYAVDLLLQQQPFNPDGRPFNFCELLSGSEGTLAFTTSIKIHVDPLPKPVDVVVCAHFGSVPESLKAVLLAMAMQPTACELMDKIIMDLTKSNIEQKKNRFFVEGDPAAILMTEFRGDTMEAAMAQADAFTRSLMEAGLGYAYPVVSGQQTKQVWDLRKAGLGLLANIPGDAKPVACIEDTAVDIQDLPAYIQEFDQLMAGFGQQAVYYAHAGAGELHLRPILDLKTAEGQRLFYEITEAVAKLVKKYNGSLSGEHGDGRVRAEFIPLMIGTYNYEYLRQIKQTWDPNGVFNPGKIVDAPPMMSSFRYEAGQETPDFETAYDFSEAGGILRAAERCNGSGDCRKLNFSGGTMCPSYRATRNEKDTTRGRANILREFLTMNVKENPFDHPEIYEAMDLCLSCKGCTAECPSNVDMTTLKSEFLYQYYKRHGTPLRARAFANIGRINSIGIRVPALANFALTNPFLSGMAKKVLGVAPERSLPTLYHTSLRRWARKQERLSPKGPQRGMVYFFIDEFTNFNDTAIGIKALQLLTGLGYEVRLASHAESGRAHLSKGLLGQARQFARANVEAFKNLVSEDSPLLGVEPSAILSFRDEYPKLAGPGLKEDALRLGEHALMVEEFLYREAKAGRIRPEDFHDEPREILLHGHCHQKALAGLEPTAFLLNLPAHYSVEAIPSGCCGMAGSFGYEAEHYELSMAIGEQTLFPAVRQAGKETIIAAPGTSCRHQIADGTGRKALHPVEILWAALKKAQPA</sequence>
<feature type="domain" description="4Fe-4S ferredoxin-type" evidence="8">
    <location>
        <begin position="613"/>
        <end position="646"/>
    </location>
</feature>
<accession>A0A5C6S1Y4</accession>
<feature type="domain" description="FAD-binding PCMH-type" evidence="9">
    <location>
        <begin position="33"/>
        <end position="272"/>
    </location>
</feature>
<gene>
    <name evidence="10" type="ORF">FRY97_03220</name>
</gene>
<dbReference type="GO" id="GO:0046872">
    <property type="term" value="F:metal ion binding"/>
    <property type="evidence" value="ECO:0007669"/>
    <property type="project" value="UniProtKB-KW"/>
</dbReference>
<dbReference type="InterPro" id="IPR036318">
    <property type="entry name" value="FAD-bd_PCMH-like_sf"/>
</dbReference>
<evidence type="ECO:0000259" key="9">
    <source>
        <dbReference type="PROSITE" id="PS51387"/>
    </source>
</evidence>
<evidence type="ECO:0000259" key="8">
    <source>
        <dbReference type="PROSITE" id="PS51379"/>
    </source>
</evidence>
<dbReference type="EMBL" id="VOOR01000004">
    <property type="protein sequence ID" value="TXB68403.1"/>
    <property type="molecule type" value="Genomic_DNA"/>
</dbReference>
<evidence type="ECO:0000256" key="1">
    <source>
        <dbReference type="ARBA" id="ARBA00001974"/>
    </source>
</evidence>
<evidence type="ECO:0000256" key="4">
    <source>
        <dbReference type="ARBA" id="ARBA00022827"/>
    </source>
</evidence>
<evidence type="ECO:0000313" key="11">
    <source>
        <dbReference type="Proteomes" id="UP000321580"/>
    </source>
</evidence>
<dbReference type="PROSITE" id="PS51387">
    <property type="entry name" value="FAD_PCMH"/>
    <property type="match status" value="1"/>
</dbReference>
<dbReference type="OrthoDB" id="9767256at2"/>
<organism evidence="10 11">
    <name type="scientific">Phaeodactylibacter luteus</name>
    <dbReference type="NCBI Taxonomy" id="1564516"/>
    <lineage>
        <taxon>Bacteria</taxon>
        <taxon>Pseudomonadati</taxon>
        <taxon>Bacteroidota</taxon>
        <taxon>Saprospiria</taxon>
        <taxon>Saprospirales</taxon>
        <taxon>Haliscomenobacteraceae</taxon>
        <taxon>Phaeodactylibacter</taxon>
    </lineage>
</organism>
<keyword evidence="3" id="KW-0479">Metal-binding</keyword>
<dbReference type="GO" id="GO:0051536">
    <property type="term" value="F:iron-sulfur cluster binding"/>
    <property type="evidence" value="ECO:0007669"/>
    <property type="project" value="UniProtKB-KW"/>
</dbReference>
<dbReference type="Pfam" id="PF02913">
    <property type="entry name" value="FAD-oxidase_C"/>
    <property type="match status" value="1"/>
</dbReference>
<dbReference type="Pfam" id="PF01565">
    <property type="entry name" value="FAD_binding_4"/>
    <property type="match status" value="1"/>
</dbReference>
<dbReference type="InterPro" id="IPR017896">
    <property type="entry name" value="4Fe4S_Fe-S-bd"/>
</dbReference>
<dbReference type="PROSITE" id="PS00198">
    <property type="entry name" value="4FE4S_FER_1"/>
    <property type="match status" value="1"/>
</dbReference>
<dbReference type="Gene3D" id="3.30.465.10">
    <property type="match status" value="1"/>
</dbReference>
<reference evidence="10 11" key="1">
    <citation type="submission" date="2019-08" db="EMBL/GenBank/DDBJ databases">
        <title>Genome of Phaeodactylibacter luteus.</title>
        <authorList>
            <person name="Bowman J.P."/>
        </authorList>
    </citation>
    <scope>NUCLEOTIDE SEQUENCE [LARGE SCALE GENOMIC DNA]</scope>
    <source>
        <strain evidence="10 11">KCTC 42180</strain>
    </source>
</reference>